<comment type="caution">
    <text evidence="2">The sequence shown here is derived from an EMBL/GenBank/DDBJ whole genome shotgun (WGS) entry which is preliminary data.</text>
</comment>
<dbReference type="PATRIC" id="fig|1263867.3.peg.6241"/>
<dbReference type="EMBL" id="ANMO01000259">
    <property type="protein sequence ID" value="EMB13465.1"/>
    <property type="molecule type" value="Genomic_DNA"/>
</dbReference>
<dbReference type="AlphaFoldDB" id="M2AAF9"/>
<sequence>MADQVFERIDAVIGPATDPKAAVQDLQALPPGYALCYAFQHVHAEILNGGISQLYSNSAWSLILQAEEAARQAGVSRVSNLLREIVFYYHQRNRSKHKRSLAEDYFASLPSNWDKSLKQLDDDFFCMEQDANSVILRLCCDNQELFTDA</sequence>
<reference evidence="2" key="1">
    <citation type="submission" date="2012-11" db="EMBL/GenBank/DDBJ databases">
        <title>Permanent draft genomes of Rhodopirellula europaea strain SH398 and 6C.</title>
        <authorList>
            <person name="Richter M."/>
            <person name="Richter-Heitmann T."/>
            <person name="Frank C."/>
            <person name="Harder J."/>
            <person name="Glockner F.O."/>
        </authorList>
    </citation>
    <scope>NUCLEOTIDE SEQUENCE</scope>
    <source>
        <strain evidence="2">6C</strain>
    </source>
</reference>
<keyword evidence="3" id="KW-1185">Reference proteome</keyword>
<dbReference type="Pfam" id="PF14300">
    <property type="entry name" value="DMP19"/>
    <property type="match status" value="1"/>
</dbReference>
<accession>M2AAF9</accession>
<dbReference type="Gene3D" id="1.20.1420.60">
    <property type="match status" value="1"/>
</dbReference>
<gene>
    <name evidence="2" type="ORF">RE6C_05823</name>
</gene>
<dbReference type="RefSeq" id="WP_008662035.1">
    <property type="nucleotide sequence ID" value="NZ_ANMO01000259.1"/>
</dbReference>
<evidence type="ECO:0000259" key="1">
    <source>
        <dbReference type="Pfam" id="PF14300"/>
    </source>
</evidence>
<evidence type="ECO:0000313" key="2">
    <source>
        <dbReference type="EMBL" id="EMB13465.1"/>
    </source>
</evidence>
<dbReference type="InterPro" id="IPR025402">
    <property type="entry name" value="DMP19_C"/>
</dbReference>
<proteinExistence type="predicted"/>
<reference evidence="2" key="2">
    <citation type="journal article" date="2013" name="Mar. Genomics">
        <title>Expression of sulfatases in Rhodopirellula baltica and the diversity of sulfatases in the genus Rhodopirellula.</title>
        <authorList>
            <person name="Wegner C.E."/>
            <person name="Richter-Heitmann T."/>
            <person name="Klindworth A."/>
            <person name="Klockow C."/>
            <person name="Richter M."/>
            <person name="Achstetter T."/>
            <person name="Glockner F.O."/>
            <person name="Harder J."/>
        </authorList>
    </citation>
    <scope>NUCLEOTIDE SEQUENCE [LARGE SCALE GENOMIC DNA]</scope>
    <source>
        <strain evidence="2">6C</strain>
    </source>
</reference>
<name>M2AAF9_9BACT</name>
<evidence type="ECO:0000313" key="3">
    <source>
        <dbReference type="Proteomes" id="UP000011529"/>
    </source>
</evidence>
<feature type="domain" description="DNA mimic protein DMP19 C-terminal" evidence="1">
    <location>
        <begin position="28"/>
        <end position="132"/>
    </location>
</feature>
<dbReference type="Proteomes" id="UP000011529">
    <property type="component" value="Unassembled WGS sequence"/>
</dbReference>
<organism evidence="2 3">
    <name type="scientific">Rhodopirellula europaea 6C</name>
    <dbReference type="NCBI Taxonomy" id="1263867"/>
    <lineage>
        <taxon>Bacteria</taxon>
        <taxon>Pseudomonadati</taxon>
        <taxon>Planctomycetota</taxon>
        <taxon>Planctomycetia</taxon>
        <taxon>Pirellulales</taxon>
        <taxon>Pirellulaceae</taxon>
        <taxon>Rhodopirellula</taxon>
    </lineage>
</organism>
<protein>
    <recommendedName>
        <fullName evidence="1">DNA mimic protein DMP19 C-terminal domain-containing protein</fullName>
    </recommendedName>
</protein>